<dbReference type="Gene3D" id="1.10.10.10">
    <property type="entry name" value="Winged helix-like DNA-binding domain superfamily/Winged helix DNA-binding domain"/>
    <property type="match status" value="1"/>
</dbReference>
<dbReference type="SUPFAM" id="SSF53850">
    <property type="entry name" value="Periplasmic binding protein-like II"/>
    <property type="match status" value="1"/>
</dbReference>
<dbReference type="Gene3D" id="3.40.190.10">
    <property type="entry name" value="Periplasmic binding protein-like II"/>
    <property type="match status" value="2"/>
</dbReference>
<evidence type="ECO:0000313" key="6">
    <source>
        <dbReference type="EMBL" id="OXC23663.1"/>
    </source>
</evidence>
<dbReference type="InterPro" id="IPR036390">
    <property type="entry name" value="WH_DNA-bd_sf"/>
</dbReference>
<dbReference type="InterPro" id="IPR036388">
    <property type="entry name" value="WH-like_DNA-bd_sf"/>
</dbReference>
<evidence type="ECO:0000313" key="7">
    <source>
        <dbReference type="EMBL" id="QHQ68637.1"/>
    </source>
</evidence>
<name>A0A1C2D5Z2_9LACO</name>
<accession>A0A1C2D5Z2</accession>
<dbReference type="GO" id="GO:0003700">
    <property type="term" value="F:DNA-binding transcription factor activity"/>
    <property type="evidence" value="ECO:0007669"/>
    <property type="project" value="InterPro"/>
</dbReference>
<dbReference type="PROSITE" id="PS50931">
    <property type="entry name" value="HTH_LYSR"/>
    <property type="match status" value="1"/>
</dbReference>
<evidence type="ECO:0000256" key="1">
    <source>
        <dbReference type="ARBA" id="ARBA00009437"/>
    </source>
</evidence>
<protein>
    <submittedName>
        <fullName evidence="7">LysR family transcriptional regulator</fullName>
    </submittedName>
</protein>
<gene>
    <name evidence="6" type="ORF">AYP82_06505</name>
    <name evidence="7" type="ORF">GSR61_08835</name>
</gene>
<keyword evidence="4" id="KW-0804">Transcription</keyword>
<feature type="domain" description="HTH lysR-type" evidence="5">
    <location>
        <begin position="1"/>
        <end position="58"/>
    </location>
</feature>
<dbReference type="EMBL" id="LYQW01000006">
    <property type="protein sequence ID" value="OXC23663.1"/>
    <property type="molecule type" value="Genomic_DNA"/>
</dbReference>
<evidence type="ECO:0000256" key="4">
    <source>
        <dbReference type="ARBA" id="ARBA00023163"/>
    </source>
</evidence>
<dbReference type="PRINTS" id="PR00039">
    <property type="entry name" value="HTHLYSR"/>
</dbReference>
<dbReference type="GO" id="GO:0000976">
    <property type="term" value="F:transcription cis-regulatory region binding"/>
    <property type="evidence" value="ECO:0007669"/>
    <property type="project" value="TreeGrafter"/>
</dbReference>
<dbReference type="SUPFAM" id="SSF46785">
    <property type="entry name" value="Winged helix' DNA-binding domain"/>
    <property type="match status" value="1"/>
</dbReference>
<dbReference type="FunFam" id="1.10.10.10:FF:000001">
    <property type="entry name" value="LysR family transcriptional regulator"/>
    <property type="match status" value="1"/>
</dbReference>
<dbReference type="RefSeq" id="WP_065989919.1">
    <property type="nucleotide sequence ID" value="NZ_CP047142.1"/>
</dbReference>
<comment type="similarity">
    <text evidence="1">Belongs to the LysR transcriptional regulatory family.</text>
</comment>
<organism evidence="6 8">
    <name type="scientific">Lactobacillus crispatus</name>
    <dbReference type="NCBI Taxonomy" id="47770"/>
    <lineage>
        <taxon>Bacteria</taxon>
        <taxon>Bacillati</taxon>
        <taxon>Bacillota</taxon>
        <taxon>Bacilli</taxon>
        <taxon>Lactobacillales</taxon>
        <taxon>Lactobacillaceae</taxon>
        <taxon>Lactobacillus</taxon>
    </lineage>
</organism>
<evidence type="ECO:0000256" key="2">
    <source>
        <dbReference type="ARBA" id="ARBA00023015"/>
    </source>
</evidence>
<reference evidence="7 9" key="2">
    <citation type="submission" date="2019-12" db="EMBL/GenBank/DDBJ databases">
        <title>Complete Genome Sequences of Lactobacillus strains, C25 and P38, Isolated from Chicken Cecum.</title>
        <authorList>
            <person name="Hassan H.M."/>
            <person name="Mendoza M."/>
            <person name="Rezvani M."/>
            <person name="Koci M.D."/>
            <person name="Dickey A.N."/>
            <person name="Scholl E.H."/>
        </authorList>
    </citation>
    <scope>NUCLEOTIDE SEQUENCE [LARGE SCALE GENOMIC DNA]</scope>
    <source>
        <strain evidence="7 9">C25</strain>
    </source>
</reference>
<keyword evidence="2" id="KW-0805">Transcription regulation</keyword>
<dbReference type="PANTHER" id="PTHR30126">
    <property type="entry name" value="HTH-TYPE TRANSCRIPTIONAL REGULATOR"/>
    <property type="match status" value="1"/>
</dbReference>
<sequence length="298" mass="34307">MNTNQIKCFITVAENNSFSKSATKLFLSQSTISKNISRLEKELGFKLIDRSHKHIKLTNKGSYFYQIIKPIAQKLDDTISDLRENSLSLTLGFTDTPTESKFLPKAIDQIGQLNHVSVNVEVIDPNTPTGLINLLREKYLNILCFEEDAFYNAKDIKFLPLKKMGFSVMLKRKDSLHNKKVLNFKDVKNRQIILWSSKKVLPSIKKLSFRLANENNINYTKKYDFMTIASKVKSDAKIGIIPDILADKNDPDFIYIPLNSDVTYYFGIAYNRELDNRPYFQRVLNIIKNSANAFLNDK</sequence>
<reference evidence="6 8" key="1">
    <citation type="submission" date="2016-05" db="EMBL/GenBank/DDBJ databases">
        <authorList>
            <person name="Johnson T.J."/>
            <person name="Youmans B.P."/>
            <person name="Case K.A."/>
        </authorList>
    </citation>
    <scope>NUCLEOTIDE SEQUENCE [LARGE SCALE GENOMIC DNA]</scope>
    <source>
        <strain evidence="6 8">UMNLC6</strain>
    </source>
</reference>
<proteinExistence type="inferred from homology"/>
<evidence type="ECO:0000259" key="5">
    <source>
        <dbReference type="PROSITE" id="PS50931"/>
    </source>
</evidence>
<evidence type="ECO:0000313" key="8">
    <source>
        <dbReference type="Proteomes" id="UP000198437"/>
    </source>
</evidence>
<evidence type="ECO:0000256" key="3">
    <source>
        <dbReference type="ARBA" id="ARBA00023125"/>
    </source>
</evidence>
<keyword evidence="3" id="KW-0238">DNA-binding</keyword>
<dbReference type="EMBL" id="CP047142">
    <property type="protein sequence ID" value="QHQ68637.1"/>
    <property type="molecule type" value="Genomic_DNA"/>
</dbReference>
<accession>A0A6P1U102</accession>
<dbReference type="InterPro" id="IPR000847">
    <property type="entry name" value="LysR_HTH_N"/>
</dbReference>
<evidence type="ECO:0000313" key="9">
    <source>
        <dbReference type="Proteomes" id="UP000464915"/>
    </source>
</evidence>
<dbReference type="Proteomes" id="UP000464915">
    <property type="component" value="Chromosome"/>
</dbReference>
<dbReference type="Pfam" id="PF00126">
    <property type="entry name" value="HTH_1"/>
    <property type="match status" value="1"/>
</dbReference>
<dbReference type="Proteomes" id="UP000198437">
    <property type="component" value="Unassembled WGS sequence"/>
</dbReference>
<dbReference type="AlphaFoldDB" id="A0A1C2D5Z2"/>
<dbReference type="PANTHER" id="PTHR30126:SF40">
    <property type="entry name" value="HTH-TYPE TRANSCRIPTIONAL REGULATOR GLTR"/>
    <property type="match status" value="1"/>
</dbReference>